<dbReference type="EMBL" id="OX459124">
    <property type="protein sequence ID" value="CAI9111749.1"/>
    <property type="molecule type" value="Genomic_DNA"/>
</dbReference>
<protein>
    <recommendedName>
        <fullName evidence="4">Dirigent protein</fullName>
    </recommendedName>
</protein>
<dbReference type="Gene3D" id="2.40.480.10">
    <property type="entry name" value="Allene oxide cyclase-like"/>
    <property type="match status" value="1"/>
</dbReference>
<evidence type="ECO:0000256" key="1">
    <source>
        <dbReference type="ARBA" id="ARBA00010746"/>
    </source>
</evidence>
<comment type="function">
    <text evidence="4">Dirigent proteins impart stereoselectivity on the phenoxy radical-coupling reaction, yielding optically active lignans from two molecules of coniferyl alcohol in the biosynthesis of lignans, flavonolignans, and alkaloids and thus plays a central role in plant secondary metabolism.</text>
</comment>
<dbReference type="InterPro" id="IPR044859">
    <property type="entry name" value="Allene_oxi_cyc_Dirigent"/>
</dbReference>
<dbReference type="AlphaFoldDB" id="A0AAV1DY97"/>
<evidence type="ECO:0000256" key="4">
    <source>
        <dbReference type="RuleBase" id="RU363099"/>
    </source>
</evidence>
<feature type="chain" id="PRO_5043093499" description="Dirigent protein" evidence="4">
    <location>
        <begin position="26"/>
        <end position="201"/>
    </location>
</feature>
<dbReference type="Pfam" id="PF03018">
    <property type="entry name" value="Dirigent"/>
    <property type="match status" value="1"/>
</dbReference>
<keyword evidence="4" id="KW-0732">Signal</keyword>
<reference evidence="5" key="1">
    <citation type="submission" date="2023-03" db="EMBL/GenBank/DDBJ databases">
        <authorList>
            <person name="Julca I."/>
        </authorList>
    </citation>
    <scope>NUCLEOTIDE SEQUENCE</scope>
</reference>
<name>A0AAV1DY97_OLDCO</name>
<evidence type="ECO:0000313" key="5">
    <source>
        <dbReference type="EMBL" id="CAI9111749.1"/>
    </source>
</evidence>
<proteinExistence type="inferred from homology"/>
<dbReference type="GO" id="GO:0009699">
    <property type="term" value="P:phenylpropanoid biosynthetic process"/>
    <property type="evidence" value="ECO:0007669"/>
    <property type="project" value="UniProtKB-ARBA"/>
</dbReference>
<comment type="similarity">
    <text evidence="1 4">Belongs to the plant dirigent protein family.</text>
</comment>
<accession>A0AAV1DY97</accession>
<sequence length="201" mass="21988">MDTSKVIDMRFILLWCCIIMEVVHGRNNAVDLNPKAVEKWYDKMASADGRKLTKLHLYSREIASGGNPTVVQIARWANNTDTGIIAFGRTVVVDDTLASESYKIIGRVQGIYSWTTSTPQTAEDGPASTGVFSMVFTQGEYKGSTISLLCNDPIFPKYRELPVVGGSGIFRLAQGSVIEETISGAPNGDALVKFTAFIVHY</sequence>
<dbReference type="Proteomes" id="UP001161247">
    <property type="component" value="Chromosome 7"/>
</dbReference>
<gene>
    <name evidence="5" type="ORF">OLC1_LOCUS19068</name>
</gene>
<evidence type="ECO:0000256" key="3">
    <source>
        <dbReference type="ARBA" id="ARBA00022525"/>
    </source>
</evidence>
<keyword evidence="4" id="KW-0052">Apoplast</keyword>
<organism evidence="5 6">
    <name type="scientific">Oldenlandia corymbosa var. corymbosa</name>
    <dbReference type="NCBI Taxonomy" id="529605"/>
    <lineage>
        <taxon>Eukaryota</taxon>
        <taxon>Viridiplantae</taxon>
        <taxon>Streptophyta</taxon>
        <taxon>Embryophyta</taxon>
        <taxon>Tracheophyta</taxon>
        <taxon>Spermatophyta</taxon>
        <taxon>Magnoliopsida</taxon>
        <taxon>eudicotyledons</taxon>
        <taxon>Gunneridae</taxon>
        <taxon>Pentapetalae</taxon>
        <taxon>asterids</taxon>
        <taxon>lamiids</taxon>
        <taxon>Gentianales</taxon>
        <taxon>Rubiaceae</taxon>
        <taxon>Rubioideae</taxon>
        <taxon>Spermacoceae</taxon>
        <taxon>Hedyotis-Oldenlandia complex</taxon>
        <taxon>Oldenlandia</taxon>
    </lineage>
</organism>
<feature type="signal peptide" evidence="4">
    <location>
        <begin position="1"/>
        <end position="25"/>
    </location>
</feature>
<dbReference type="GO" id="GO:0048046">
    <property type="term" value="C:apoplast"/>
    <property type="evidence" value="ECO:0007669"/>
    <property type="project" value="UniProtKB-SubCell"/>
</dbReference>
<dbReference type="InterPro" id="IPR004265">
    <property type="entry name" value="Dirigent"/>
</dbReference>
<dbReference type="PANTHER" id="PTHR21495">
    <property type="entry name" value="NUCLEOPORIN-RELATED"/>
    <property type="match status" value="1"/>
</dbReference>
<keyword evidence="3 4" id="KW-0964">Secreted</keyword>
<evidence type="ECO:0000256" key="2">
    <source>
        <dbReference type="ARBA" id="ARBA00011738"/>
    </source>
</evidence>
<comment type="subunit">
    <text evidence="2 4">Homodimer.</text>
</comment>
<evidence type="ECO:0000313" key="6">
    <source>
        <dbReference type="Proteomes" id="UP001161247"/>
    </source>
</evidence>
<keyword evidence="6" id="KW-1185">Reference proteome</keyword>
<comment type="subcellular location">
    <subcellularLocation>
        <location evidence="4">Secreted</location>
        <location evidence="4">Extracellular space</location>
        <location evidence="4">Apoplast</location>
    </subcellularLocation>
</comment>